<organism evidence="4 5">
    <name type="scientific">Karstenula rhodostoma CBS 690.94</name>
    <dbReference type="NCBI Taxonomy" id="1392251"/>
    <lineage>
        <taxon>Eukaryota</taxon>
        <taxon>Fungi</taxon>
        <taxon>Dikarya</taxon>
        <taxon>Ascomycota</taxon>
        <taxon>Pezizomycotina</taxon>
        <taxon>Dothideomycetes</taxon>
        <taxon>Pleosporomycetidae</taxon>
        <taxon>Pleosporales</taxon>
        <taxon>Massarineae</taxon>
        <taxon>Didymosphaeriaceae</taxon>
        <taxon>Karstenula</taxon>
    </lineage>
</organism>
<keyword evidence="1" id="KW-0694">RNA-binding</keyword>
<dbReference type="Gene3D" id="3.30.70.330">
    <property type="match status" value="1"/>
</dbReference>
<feature type="compositionally biased region" description="Polar residues" evidence="2">
    <location>
        <begin position="9"/>
        <end position="18"/>
    </location>
</feature>
<protein>
    <recommendedName>
        <fullName evidence="3">RRM domain-containing protein</fullName>
    </recommendedName>
</protein>
<keyword evidence="5" id="KW-1185">Reference proteome</keyword>
<dbReference type="InterPro" id="IPR035979">
    <property type="entry name" value="RBD_domain_sf"/>
</dbReference>
<dbReference type="Pfam" id="PF00076">
    <property type="entry name" value="RRM_1"/>
    <property type="match status" value="1"/>
</dbReference>
<gene>
    <name evidence="4" type="ORF">P171DRAFT_282545</name>
</gene>
<sequence>MRDGVATGANGTSRQGNASHVVPRGPSVLWSLELQKLEPLTPATPCSGRPNTVNIHTDREYRIHNWLADIMADGSPSPAPAREPTRSVSRGRSPTRSPRRSASDRSRSPTPQRSRTRSVSRSRTRSPARSQSPRRNGRPSYTPDSRSRSRSSRGRSFTQSPSRRSTSPAPRSAKIVIEQLTKNVNEGHLREIFGSHGPIKDIKLPVNPVCKYKANDFIHNLPIHSQLGHPFTTCPLTLQSM</sequence>
<dbReference type="GO" id="GO:0061574">
    <property type="term" value="C:ASAP complex"/>
    <property type="evidence" value="ECO:0007669"/>
    <property type="project" value="TreeGrafter"/>
</dbReference>
<dbReference type="PANTHER" id="PTHR15481:SF0">
    <property type="entry name" value="LD23870P-RELATED"/>
    <property type="match status" value="1"/>
</dbReference>
<dbReference type="GO" id="GO:0005737">
    <property type="term" value="C:cytoplasm"/>
    <property type="evidence" value="ECO:0007669"/>
    <property type="project" value="TreeGrafter"/>
</dbReference>
<dbReference type="GO" id="GO:0003723">
    <property type="term" value="F:RNA binding"/>
    <property type="evidence" value="ECO:0007669"/>
    <property type="project" value="UniProtKB-KW"/>
</dbReference>
<accession>A0A9P4PK54</accession>
<comment type="caution">
    <text evidence="4">The sequence shown here is derived from an EMBL/GenBank/DDBJ whole genome shotgun (WGS) entry which is preliminary data.</text>
</comment>
<feature type="compositionally biased region" description="Basic residues" evidence="2">
    <location>
        <begin position="114"/>
        <end position="126"/>
    </location>
</feature>
<dbReference type="InterPro" id="IPR012677">
    <property type="entry name" value="Nucleotide-bd_a/b_plait_sf"/>
</dbReference>
<dbReference type="EMBL" id="MU001500">
    <property type="protein sequence ID" value="KAF2444778.1"/>
    <property type="molecule type" value="Genomic_DNA"/>
</dbReference>
<evidence type="ECO:0000256" key="2">
    <source>
        <dbReference type="SAM" id="MobiDB-lite"/>
    </source>
</evidence>
<dbReference type="InterPro" id="IPR000504">
    <property type="entry name" value="RRM_dom"/>
</dbReference>
<evidence type="ECO:0000256" key="1">
    <source>
        <dbReference type="ARBA" id="ARBA00022884"/>
    </source>
</evidence>
<feature type="region of interest" description="Disordered" evidence="2">
    <location>
        <begin position="72"/>
        <end position="172"/>
    </location>
</feature>
<feature type="compositionally biased region" description="Low complexity" evidence="2">
    <location>
        <begin position="154"/>
        <end position="172"/>
    </location>
</feature>
<feature type="compositionally biased region" description="Low complexity" evidence="2">
    <location>
        <begin position="86"/>
        <end position="96"/>
    </location>
</feature>
<evidence type="ECO:0000313" key="4">
    <source>
        <dbReference type="EMBL" id="KAF2444778.1"/>
    </source>
</evidence>
<dbReference type="SUPFAM" id="SSF54928">
    <property type="entry name" value="RNA-binding domain, RBD"/>
    <property type="match status" value="1"/>
</dbReference>
<dbReference type="Proteomes" id="UP000799764">
    <property type="component" value="Unassembled WGS sequence"/>
</dbReference>
<evidence type="ECO:0000259" key="3">
    <source>
        <dbReference type="Pfam" id="PF00076"/>
    </source>
</evidence>
<dbReference type="PANTHER" id="PTHR15481">
    <property type="entry name" value="RIBONUCLEIC ACID BINDING PROTEIN S1"/>
    <property type="match status" value="1"/>
</dbReference>
<reference evidence="4" key="1">
    <citation type="journal article" date="2020" name="Stud. Mycol.">
        <title>101 Dothideomycetes genomes: a test case for predicting lifestyles and emergence of pathogens.</title>
        <authorList>
            <person name="Haridas S."/>
            <person name="Albert R."/>
            <person name="Binder M."/>
            <person name="Bloem J."/>
            <person name="Labutti K."/>
            <person name="Salamov A."/>
            <person name="Andreopoulos B."/>
            <person name="Baker S."/>
            <person name="Barry K."/>
            <person name="Bills G."/>
            <person name="Bluhm B."/>
            <person name="Cannon C."/>
            <person name="Castanera R."/>
            <person name="Culley D."/>
            <person name="Daum C."/>
            <person name="Ezra D."/>
            <person name="Gonzalez J."/>
            <person name="Henrissat B."/>
            <person name="Kuo A."/>
            <person name="Liang C."/>
            <person name="Lipzen A."/>
            <person name="Lutzoni F."/>
            <person name="Magnuson J."/>
            <person name="Mondo S."/>
            <person name="Nolan M."/>
            <person name="Ohm R."/>
            <person name="Pangilinan J."/>
            <person name="Park H.-J."/>
            <person name="Ramirez L."/>
            <person name="Alfaro M."/>
            <person name="Sun H."/>
            <person name="Tritt A."/>
            <person name="Yoshinaga Y."/>
            <person name="Zwiers L.-H."/>
            <person name="Turgeon B."/>
            <person name="Goodwin S."/>
            <person name="Spatafora J."/>
            <person name="Crous P."/>
            <person name="Grigoriev I."/>
        </authorList>
    </citation>
    <scope>NUCLEOTIDE SEQUENCE</scope>
    <source>
        <strain evidence="4">CBS 690.94</strain>
    </source>
</reference>
<dbReference type="GO" id="GO:0000398">
    <property type="term" value="P:mRNA splicing, via spliceosome"/>
    <property type="evidence" value="ECO:0007669"/>
    <property type="project" value="TreeGrafter"/>
</dbReference>
<dbReference type="AlphaFoldDB" id="A0A9P4PK54"/>
<proteinExistence type="predicted"/>
<evidence type="ECO:0000313" key="5">
    <source>
        <dbReference type="Proteomes" id="UP000799764"/>
    </source>
</evidence>
<name>A0A9P4PK54_9PLEO</name>
<dbReference type="GO" id="GO:0005654">
    <property type="term" value="C:nucleoplasm"/>
    <property type="evidence" value="ECO:0007669"/>
    <property type="project" value="TreeGrafter"/>
</dbReference>
<feature type="domain" description="RRM" evidence="3">
    <location>
        <begin position="175"/>
        <end position="207"/>
    </location>
</feature>
<dbReference type="OrthoDB" id="252020at2759"/>
<feature type="region of interest" description="Disordered" evidence="2">
    <location>
        <begin position="1"/>
        <end position="23"/>
    </location>
</feature>